<sequence length="321" mass="32897">MDVALSSSTVLGAAVLVWLLWVAPYLMRRRRSARAAGEASLLMDSADVDPIDDGASAPAGHSAATGGGSPGRPSAEAGPKSQAASAASSDQSDPKVPSAPIPPRLRIRWGRLGVALGGLAALLATAVTLALMLLGVPGWIPAVCAAAAVGSVAILRTLALRDRKRRVDDAFREAMTANAVDPSPPPSPRAPAEVFDAGREPEPAPRAMSREELRAIALEVAKASQATADEAAKASGEGEAAWDPVEVPKPSYLEAAKAERPEPAPLEVPADPQPQGHPTLKPRAEGPEPGTVPGVPALAPRPAGRAGALGNLDEVLQRRRA</sequence>
<protein>
    <submittedName>
        <fullName evidence="3">Uncharacterized protein</fullName>
    </submittedName>
</protein>
<evidence type="ECO:0000313" key="3">
    <source>
        <dbReference type="EMBL" id="XDP44217.1"/>
    </source>
</evidence>
<dbReference type="EMBL" id="CP163302">
    <property type="protein sequence ID" value="XDP44217.1"/>
    <property type="molecule type" value="Genomic_DNA"/>
</dbReference>
<dbReference type="AlphaFoldDB" id="A0AB39L1P7"/>
<feature type="transmembrane region" description="Helical" evidence="2">
    <location>
        <begin position="112"/>
        <end position="133"/>
    </location>
</feature>
<dbReference type="RefSeq" id="WP_369044994.1">
    <property type="nucleotide sequence ID" value="NZ_CP163302.1"/>
</dbReference>
<evidence type="ECO:0000256" key="2">
    <source>
        <dbReference type="SAM" id="Phobius"/>
    </source>
</evidence>
<dbReference type="KEGG" id="spue:AB5L97_13120"/>
<feature type="transmembrane region" description="Helical" evidence="2">
    <location>
        <begin position="139"/>
        <end position="159"/>
    </location>
</feature>
<gene>
    <name evidence="3" type="ORF">AB5L97_13120</name>
</gene>
<reference evidence="3" key="1">
    <citation type="submission" date="2024-07" db="EMBL/GenBank/DDBJ databases">
        <authorList>
            <person name="fu j."/>
        </authorList>
    </citation>
    <scope>NUCLEOTIDE SEQUENCE</scope>
    <source>
        <strain evidence="3">P10A9</strain>
    </source>
</reference>
<proteinExistence type="predicted"/>
<organism evidence="3">
    <name type="scientific">Sinomonas puerhi</name>
    <dbReference type="NCBI Taxonomy" id="3238584"/>
    <lineage>
        <taxon>Bacteria</taxon>
        <taxon>Bacillati</taxon>
        <taxon>Actinomycetota</taxon>
        <taxon>Actinomycetes</taxon>
        <taxon>Micrococcales</taxon>
        <taxon>Micrococcaceae</taxon>
        <taxon>Sinomonas</taxon>
    </lineage>
</organism>
<keyword evidence="2" id="KW-0472">Membrane</keyword>
<keyword evidence="2" id="KW-0812">Transmembrane</keyword>
<feature type="region of interest" description="Disordered" evidence="1">
    <location>
        <begin position="177"/>
        <end position="204"/>
    </location>
</feature>
<keyword evidence="2" id="KW-1133">Transmembrane helix</keyword>
<feature type="region of interest" description="Disordered" evidence="1">
    <location>
        <begin position="228"/>
        <end position="321"/>
    </location>
</feature>
<feature type="compositionally biased region" description="Low complexity" evidence="1">
    <location>
        <begin position="287"/>
        <end position="310"/>
    </location>
</feature>
<evidence type="ECO:0000256" key="1">
    <source>
        <dbReference type="SAM" id="MobiDB-lite"/>
    </source>
</evidence>
<name>A0AB39L1P7_9MICC</name>
<accession>A0AB39L1P7</accession>
<feature type="transmembrane region" description="Helical" evidence="2">
    <location>
        <begin position="6"/>
        <end position="26"/>
    </location>
</feature>
<feature type="region of interest" description="Disordered" evidence="1">
    <location>
        <begin position="53"/>
        <end position="100"/>
    </location>
</feature>
<feature type="compositionally biased region" description="Low complexity" evidence="1">
    <location>
        <begin position="81"/>
        <end position="91"/>
    </location>
</feature>